<keyword evidence="3" id="KW-1185">Reference proteome</keyword>
<name>A0ABT2US01_9BACL</name>
<dbReference type="RefSeq" id="WP_262688209.1">
    <property type="nucleotide sequence ID" value="NZ_JAOQIO010000121.1"/>
</dbReference>
<dbReference type="PANTHER" id="PTHR33169">
    <property type="entry name" value="PADR-FAMILY TRANSCRIPTIONAL REGULATOR"/>
    <property type="match status" value="1"/>
</dbReference>
<dbReference type="PANTHER" id="PTHR33169:SF14">
    <property type="entry name" value="TRANSCRIPTIONAL REGULATOR RV3488"/>
    <property type="match status" value="1"/>
</dbReference>
<organism evidence="2 3">
    <name type="scientific">Paenibacillus baimaensis</name>
    <dbReference type="NCBI Taxonomy" id="2982185"/>
    <lineage>
        <taxon>Bacteria</taxon>
        <taxon>Bacillati</taxon>
        <taxon>Bacillota</taxon>
        <taxon>Bacilli</taxon>
        <taxon>Bacillales</taxon>
        <taxon>Paenibacillaceae</taxon>
        <taxon>Paenibacillus</taxon>
    </lineage>
</organism>
<dbReference type="SUPFAM" id="SSF46785">
    <property type="entry name" value="Winged helix' DNA-binding domain"/>
    <property type="match status" value="1"/>
</dbReference>
<feature type="domain" description="Transcription regulator PadR N-terminal" evidence="1">
    <location>
        <begin position="3"/>
        <end position="72"/>
    </location>
</feature>
<evidence type="ECO:0000313" key="2">
    <source>
        <dbReference type="EMBL" id="MCU6797417.1"/>
    </source>
</evidence>
<accession>A0ABT2US01</accession>
<dbReference type="InterPro" id="IPR052509">
    <property type="entry name" value="Metal_resp_DNA-bind_regulator"/>
</dbReference>
<evidence type="ECO:0000313" key="3">
    <source>
        <dbReference type="Proteomes" id="UP001652445"/>
    </source>
</evidence>
<dbReference type="InterPro" id="IPR036388">
    <property type="entry name" value="WH-like_DNA-bd_sf"/>
</dbReference>
<evidence type="ECO:0000259" key="1">
    <source>
        <dbReference type="Pfam" id="PF03551"/>
    </source>
</evidence>
<comment type="caution">
    <text evidence="2">The sequence shown here is derived from an EMBL/GenBank/DDBJ whole genome shotgun (WGS) entry which is preliminary data.</text>
</comment>
<gene>
    <name evidence="2" type="ORF">OB236_35365</name>
</gene>
<sequence length="173" mass="19583">MRQGITHGYGVYREITSWRAETWTSVKPGSIYHALEKFESQEMIQAEASGDSVKRGPARTEYTLTEQGKTEFISLLEAALKSNDFQLLAAGIAFMEMLPRQHVIALLEERLDSLKEIDTFLKTLPTKSIPSDPSKHPELVGMWIGYFEYAMAATHKLKHSLKAGNYLFKNESI</sequence>
<dbReference type="Pfam" id="PF03551">
    <property type="entry name" value="PadR"/>
    <property type="match status" value="1"/>
</dbReference>
<dbReference type="InterPro" id="IPR005149">
    <property type="entry name" value="Tscrpt_reg_PadR_N"/>
</dbReference>
<dbReference type="InterPro" id="IPR036390">
    <property type="entry name" value="WH_DNA-bd_sf"/>
</dbReference>
<reference evidence="2 3" key="1">
    <citation type="submission" date="2022-09" db="EMBL/GenBank/DDBJ databases">
        <authorList>
            <person name="Han X.L."/>
            <person name="Wang Q."/>
            <person name="Lu T."/>
        </authorList>
    </citation>
    <scope>NUCLEOTIDE SEQUENCE [LARGE SCALE GENOMIC DNA]</scope>
    <source>
        <strain evidence="2 3">WQ 127069</strain>
    </source>
</reference>
<dbReference type="Proteomes" id="UP001652445">
    <property type="component" value="Unassembled WGS sequence"/>
</dbReference>
<dbReference type="EMBL" id="JAOQIO010000121">
    <property type="protein sequence ID" value="MCU6797417.1"/>
    <property type="molecule type" value="Genomic_DNA"/>
</dbReference>
<protein>
    <submittedName>
        <fullName evidence="2">PadR family transcriptional regulator</fullName>
    </submittedName>
</protein>
<proteinExistence type="predicted"/>
<dbReference type="Gene3D" id="1.10.10.10">
    <property type="entry name" value="Winged helix-like DNA-binding domain superfamily/Winged helix DNA-binding domain"/>
    <property type="match status" value="1"/>
</dbReference>